<keyword evidence="3" id="KW-0326">Glycosidase</keyword>
<evidence type="ECO:0000313" key="5">
    <source>
        <dbReference type="EMBL" id="SSA36087.1"/>
    </source>
</evidence>
<dbReference type="GO" id="GO:0005975">
    <property type="term" value="P:carbohydrate metabolic process"/>
    <property type="evidence" value="ECO:0007669"/>
    <property type="project" value="InterPro"/>
</dbReference>
<keyword evidence="2" id="KW-0378">Hydrolase</keyword>
<evidence type="ECO:0000313" key="6">
    <source>
        <dbReference type="Proteomes" id="UP000250028"/>
    </source>
</evidence>
<comment type="similarity">
    <text evidence="1">Belongs to the glycosyl hydrolase 3 family.</text>
</comment>
<dbReference type="GO" id="GO:0004553">
    <property type="term" value="F:hydrolase activity, hydrolyzing O-glycosyl compounds"/>
    <property type="evidence" value="ECO:0007669"/>
    <property type="project" value="InterPro"/>
</dbReference>
<dbReference type="PANTHER" id="PTHR30480:SF16">
    <property type="entry name" value="GLYCOSIDE HYDROLASE FAMILY 3 DOMAIN PROTEIN"/>
    <property type="match status" value="1"/>
</dbReference>
<evidence type="ECO:0000256" key="3">
    <source>
        <dbReference type="ARBA" id="ARBA00023295"/>
    </source>
</evidence>
<feature type="domain" description="Glycoside hydrolase family 3 N-terminal" evidence="4">
    <location>
        <begin position="33"/>
        <end position="328"/>
    </location>
</feature>
<proteinExistence type="inferred from homology"/>
<dbReference type="InterPro" id="IPR050226">
    <property type="entry name" value="NagZ_Beta-hexosaminidase"/>
</dbReference>
<dbReference type="PROSITE" id="PS00775">
    <property type="entry name" value="GLYCOSYL_HYDROL_F3"/>
    <property type="match status" value="1"/>
</dbReference>
<evidence type="ECO:0000256" key="1">
    <source>
        <dbReference type="ARBA" id="ARBA00005336"/>
    </source>
</evidence>
<dbReference type="GO" id="GO:0009254">
    <property type="term" value="P:peptidoglycan turnover"/>
    <property type="evidence" value="ECO:0007669"/>
    <property type="project" value="TreeGrafter"/>
</dbReference>
<accession>A0A2Y9A1K2</accession>
<dbReference type="AlphaFoldDB" id="A0A2Y9A1K2"/>
<dbReference type="RefSeq" id="WP_170119915.1">
    <property type="nucleotide sequence ID" value="NZ_QGDN01000001.1"/>
</dbReference>
<dbReference type="EMBL" id="UESZ01000001">
    <property type="protein sequence ID" value="SSA36087.1"/>
    <property type="molecule type" value="Genomic_DNA"/>
</dbReference>
<reference evidence="6" key="1">
    <citation type="submission" date="2016-10" db="EMBL/GenBank/DDBJ databases">
        <authorList>
            <person name="Varghese N."/>
            <person name="Submissions S."/>
        </authorList>
    </citation>
    <scope>NUCLEOTIDE SEQUENCE [LARGE SCALE GENOMIC DNA]</scope>
    <source>
        <strain evidence="6">DSM 22951</strain>
    </source>
</reference>
<dbReference type="InterPro" id="IPR017853">
    <property type="entry name" value="GH"/>
</dbReference>
<keyword evidence="6" id="KW-1185">Reference proteome</keyword>
<dbReference type="InterPro" id="IPR036962">
    <property type="entry name" value="Glyco_hydro_3_N_sf"/>
</dbReference>
<dbReference type="InterPro" id="IPR001764">
    <property type="entry name" value="Glyco_hydro_3_N"/>
</dbReference>
<organism evidence="5 6">
    <name type="scientific">Branchiibius hedensis</name>
    <dbReference type="NCBI Taxonomy" id="672460"/>
    <lineage>
        <taxon>Bacteria</taxon>
        <taxon>Bacillati</taxon>
        <taxon>Actinomycetota</taxon>
        <taxon>Actinomycetes</taxon>
        <taxon>Micrococcales</taxon>
        <taxon>Dermacoccaceae</taxon>
        <taxon>Branchiibius</taxon>
    </lineage>
</organism>
<dbReference type="Pfam" id="PF00933">
    <property type="entry name" value="Glyco_hydro_3"/>
    <property type="match status" value="1"/>
</dbReference>
<evidence type="ECO:0000256" key="2">
    <source>
        <dbReference type="ARBA" id="ARBA00022801"/>
    </source>
</evidence>
<dbReference type="Gene3D" id="3.20.20.300">
    <property type="entry name" value="Glycoside hydrolase, family 3, N-terminal domain"/>
    <property type="match status" value="1"/>
</dbReference>
<evidence type="ECO:0000259" key="4">
    <source>
        <dbReference type="Pfam" id="PF00933"/>
    </source>
</evidence>
<dbReference type="Proteomes" id="UP000250028">
    <property type="component" value="Unassembled WGS sequence"/>
</dbReference>
<protein>
    <submittedName>
        <fullName evidence="5">Beta-N-acetylhexosaminidase</fullName>
    </submittedName>
</protein>
<dbReference type="SUPFAM" id="SSF51445">
    <property type="entry name" value="(Trans)glycosidases"/>
    <property type="match status" value="1"/>
</dbReference>
<sequence length="485" mass="50332">MSSANDITRAAYGVLLAAFDGTSIPAWLPTAYDAGLGGICLYGNNIAEGSSLARLGREVRALAPDAVLTLDEEGGDVTRLHTLDGSPYPGNAALGRVDDVDATRVVAAAIGAELRDAGVWFNLAPVADVNSNWRNPVIGTRSFGASAELVGRHTIAYLIGLADAGVAGCLKHFPGHGDTATDSHVSLPTVTADAETVRRRELLPFRMAIASQAPAIMTSHVLLKALDPDRPATLSHRVLTGLLREELGYAGVIVTDALDMAGASQGRGIPAAAVESLIAGADLLCLGPQHGPTPTVLLECVRAIEQAVSDGVLPAARLFDAAQRVLTLRSRWTSMADPDRAMIATGRTRAKAVAERVVAGAPRLAPGPVTVLRITSGTNPAVGETVWGQIPIGPSTDIAVEDLDQTPPPTGPAVIVGRRASSDPRVWAWLAHCLEQNPEAVAVELGWPTPAAVQHPAVVCTWGQARVLTDALADALLSEGPPTIG</sequence>
<dbReference type="PANTHER" id="PTHR30480">
    <property type="entry name" value="BETA-HEXOSAMINIDASE-RELATED"/>
    <property type="match status" value="1"/>
</dbReference>
<dbReference type="InterPro" id="IPR019800">
    <property type="entry name" value="Glyco_hydro_3_AS"/>
</dbReference>
<name>A0A2Y9A1K2_9MICO</name>
<gene>
    <name evidence="5" type="ORF">SAMN04489750_3467</name>
</gene>